<dbReference type="GO" id="GO:0005737">
    <property type="term" value="C:cytoplasm"/>
    <property type="evidence" value="ECO:0007669"/>
    <property type="project" value="TreeGrafter"/>
</dbReference>
<dbReference type="InterPro" id="IPR046357">
    <property type="entry name" value="PPIase_dom_sf"/>
</dbReference>
<dbReference type="EMBL" id="KI546083">
    <property type="protein sequence ID" value="EST46163.1"/>
    <property type="molecule type" value="Genomic_DNA"/>
</dbReference>
<comment type="catalytic activity">
    <reaction evidence="1 5">
        <text>[protein]-peptidylproline (omega=180) = [protein]-peptidylproline (omega=0)</text>
        <dbReference type="Rhea" id="RHEA:16237"/>
        <dbReference type="Rhea" id="RHEA-COMP:10747"/>
        <dbReference type="Rhea" id="RHEA-COMP:10748"/>
        <dbReference type="ChEBI" id="CHEBI:83833"/>
        <dbReference type="ChEBI" id="CHEBI:83834"/>
        <dbReference type="EC" id="5.2.1.8"/>
    </reaction>
</comment>
<organism evidence="7">
    <name type="scientific">Spironucleus salmonicida</name>
    <dbReference type="NCBI Taxonomy" id="348837"/>
    <lineage>
        <taxon>Eukaryota</taxon>
        <taxon>Metamonada</taxon>
        <taxon>Diplomonadida</taxon>
        <taxon>Hexamitidae</taxon>
        <taxon>Hexamitinae</taxon>
        <taxon>Spironucleus</taxon>
    </lineage>
</organism>
<accession>V6LPL6</accession>
<reference evidence="8" key="2">
    <citation type="submission" date="2020-12" db="EMBL/GenBank/DDBJ databases">
        <title>New Spironucleus salmonicida genome in near-complete chromosomes.</title>
        <authorList>
            <person name="Xu F."/>
            <person name="Kurt Z."/>
            <person name="Jimenez-Gonzalez A."/>
            <person name="Astvaldsson A."/>
            <person name="Andersson J.O."/>
            <person name="Svard S.G."/>
        </authorList>
    </citation>
    <scope>NUCLEOTIDE SEQUENCE</scope>
    <source>
        <strain evidence="8">ATCC 50377</strain>
    </source>
</reference>
<dbReference type="AlphaFoldDB" id="V6LPL6"/>
<name>V6LPL6_9EUKA</name>
<proteinExistence type="predicted"/>
<dbReference type="GO" id="GO:0003755">
    <property type="term" value="F:peptidyl-prolyl cis-trans isomerase activity"/>
    <property type="evidence" value="ECO:0007669"/>
    <property type="project" value="UniProtKB-KW"/>
</dbReference>
<keyword evidence="9" id="KW-1185">Reference proteome</keyword>
<reference evidence="7 8" key="1">
    <citation type="journal article" date="2014" name="PLoS Genet.">
        <title>The Genome of Spironucleus salmonicida Highlights a Fish Pathogen Adapted to Fluctuating Environments.</title>
        <authorList>
            <person name="Xu F."/>
            <person name="Jerlstrom-Hultqvist J."/>
            <person name="Einarsson E."/>
            <person name="Astvaldsson A."/>
            <person name="Svard S.G."/>
            <person name="Andersson J.O."/>
        </authorList>
    </citation>
    <scope>NUCLEOTIDE SEQUENCE</scope>
    <source>
        <strain evidence="8">ATCC 50377</strain>
    </source>
</reference>
<evidence type="ECO:0000256" key="5">
    <source>
        <dbReference type="PROSITE-ProRule" id="PRU00277"/>
    </source>
</evidence>
<evidence type="ECO:0000313" key="9">
    <source>
        <dbReference type="Proteomes" id="UP000018208"/>
    </source>
</evidence>
<dbReference type="OrthoDB" id="1902587at2759"/>
<dbReference type="Gene3D" id="3.10.50.40">
    <property type="match status" value="1"/>
</dbReference>
<dbReference type="EMBL" id="AUWU02000004">
    <property type="protein sequence ID" value="KAH0573492.1"/>
    <property type="molecule type" value="Genomic_DNA"/>
</dbReference>
<dbReference type="Pfam" id="PF00254">
    <property type="entry name" value="FKBP_C"/>
    <property type="match status" value="1"/>
</dbReference>
<evidence type="ECO:0000256" key="4">
    <source>
        <dbReference type="ARBA" id="ARBA00023235"/>
    </source>
</evidence>
<keyword evidence="4 5" id="KW-0413">Isomerase</keyword>
<dbReference type="Proteomes" id="UP000018208">
    <property type="component" value="Unassembled WGS sequence"/>
</dbReference>
<dbReference type="PANTHER" id="PTHR10516:SF443">
    <property type="entry name" value="FK506-BINDING PROTEIN 59-RELATED"/>
    <property type="match status" value="1"/>
</dbReference>
<dbReference type="InterPro" id="IPR001179">
    <property type="entry name" value="PPIase_FKBP_dom"/>
</dbReference>
<feature type="domain" description="PPIase FKBP-type" evidence="6">
    <location>
        <begin position="20"/>
        <end position="108"/>
    </location>
</feature>
<gene>
    <name evidence="7" type="ORF">SS50377_13755</name>
    <name evidence="8" type="ORF">SS50377_23426</name>
</gene>
<protein>
    <recommendedName>
        <fullName evidence="2 5">peptidylprolyl isomerase</fullName>
        <ecNumber evidence="2 5">5.2.1.8</ecNumber>
    </recommendedName>
</protein>
<dbReference type="VEuPathDB" id="GiardiaDB:SS50377_23426"/>
<evidence type="ECO:0000259" key="6">
    <source>
        <dbReference type="PROSITE" id="PS50059"/>
    </source>
</evidence>
<dbReference type="FunFam" id="3.10.50.40:FF:000025">
    <property type="entry name" value="Peptidylprolyl isomerase"/>
    <property type="match status" value="1"/>
</dbReference>
<evidence type="ECO:0000256" key="2">
    <source>
        <dbReference type="ARBA" id="ARBA00013194"/>
    </source>
</evidence>
<dbReference type="EC" id="5.2.1.8" evidence="2 5"/>
<dbReference type="SUPFAM" id="SSF54534">
    <property type="entry name" value="FKBP-like"/>
    <property type="match status" value="1"/>
</dbReference>
<evidence type="ECO:0000256" key="3">
    <source>
        <dbReference type="ARBA" id="ARBA00023110"/>
    </source>
</evidence>
<evidence type="ECO:0000313" key="8">
    <source>
        <dbReference type="EMBL" id="KAH0573492.1"/>
    </source>
</evidence>
<dbReference type="InterPro" id="IPR050689">
    <property type="entry name" value="FKBP-type_PPIase"/>
</dbReference>
<dbReference type="PANTHER" id="PTHR10516">
    <property type="entry name" value="PEPTIDYL-PROLYL CIS-TRANS ISOMERASE"/>
    <property type="match status" value="1"/>
</dbReference>
<evidence type="ECO:0000313" key="7">
    <source>
        <dbReference type="EMBL" id="EST46163.1"/>
    </source>
</evidence>
<evidence type="ECO:0000256" key="1">
    <source>
        <dbReference type="ARBA" id="ARBA00000971"/>
    </source>
</evidence>
<keyword evidence="3 5" id="KW-0697">Rotamase</keyword>
<dbReference type="PROSITE" id="PS50059">
    <property type="entry name" value="FKBP_PPIASE"/>
    <property type="match status" value="1"/>
</dbReference>
<sequence length="108" mass="12090">MAEIKKQIIKEGDGKKPCKGDKISVHYTGTFLDGKKFDSSRDRNKVFTFSVGMGQVIKGWDISFADMSIGEHSVITIPYQYAYGENGYPPIIPPKSDLVFDVELLKIN</sequence>